<organism evidence="1 2">
    <name type="scientific">Aquitalea aquatica</name>
    <dbReference type="NCBI Taxonomy" id="3044273"/>
    <lineage>
        <taxon>Bacteria</taxon>
        <taxon>Pseudomonadati</taxon>
        <taxon>Pseudomonadota</taxon>
        <taxon>Betaproteobacteria</taxon>
        <taxon>Neisseriales</taxon>
        <taxon>Chromobacteriaceae</taxon>
        <taxon>Aquitalea</taxon>
    </lineage>
</organism>
<dbReference type="RefSeq" id="WP_181837594.1">
    <property type="nucleotide sequence ID" value="NZ_JACERN010000046.1"/>
</dbReference>
<dbReference type="AlphaFoldDB" id="A0A838YJH3"/>
<dbReference type="PANTHER" id="PTHR38778:SF1">
    <property type="entry name" value="CYTOPLASMIC PROTEIN"/>
    <property type="match status" value="1"/>
</dbReference>
<accession>A0A838YJH3</accession>
<gene>
    <name evidence="1" type="ORF">H2Z84_20285</name>
</gene>
<proteinExistence type="predicted"/>
<evidence type="ECO:0000313" key="1">
    <source>
        <dbReference type="EMBL" id="MBA4710721.1"/>
    </source>
</evidence>
<dbReference type="Pfam" id="PF04320">
    <property type="entry name" value="YggL_50S_bp"/>
    <property type="match status" value="1"/>
</dbReference>
<keyword evidence="2" id="KW-1185">Reference proteome</keyword>
<protein>
    <submittedName>
        <fullName evidence="1">YggL family protein</fullName>
    </submittedName>
</protein>
<dbReference type="InterPro" id="IPR007416">
    <property type="entry name" value="YggL_50S_bp"/>
</dbReference>
<name>A0A838YJH3_9NEIS</name>
<dbReference type="GO" id="GO:0005829">
    <property type="term" value="C:cytosol"/>
    <property type="evidence" value="ECO:0007669"/>
    <property type="project" value="TreeGrafter"/>
</dbReference>
<dbReference type="EMBL" id="JACERN010000046">
    <property type="protein sequence ID" value="MBA4710721.1"/>
    <property type="molecule type" value="Genomic_DNA"/>
</dbReference>
<reference evidence="1 2" key="1">
    <citation type="submission" date="2020-07" db="EMBL/GenBank/DDBJ databases">
        <title>Draft genome sequence of violacein-producing bacteria and related species.</title>
        <authorList>
            <person name="Wilson H.S."/>
            <person name="De Leon M.E."/>
        </authorList>
    </citation>
    <scope>NUCLEOTIDE SEQUENCE [LARGE SCALE GENOMIC DNA]</scope>
    <source>
        <strain evidence="1 2">HSC-21Su07</strain>
    </source>
</reference>
<dbReference type="Proteomes" id="UP000545606">
    <property type="component" value="Unassembled WGS sequence"/>
</dbReference>
<comment type="caution">
    <text evidence="1">The sequence shown here is derived from an EMBL/GenBank/DDBJ whole genome shotgun (WGS) entry which is preliminary data.</text>
</comment>
<dbReference type="PANTHER" id="PTHR38778">
    <property type="entry name" value="CYTOPLASMIC PROTEIN-RELATED"/>
    <property type="match status" value="1"/>
</dbReference>
<sequence>MNYIAPLSRRRQANWNRRQLKKHHAGEFQELGFSLSVQFAAPLAGAARDSYVAALIEHVEALGLTYGGDECCGFVTTYTRGSVTLAQRAALLAWVQAYPIVASAEASELLDAWHDDSWMDLV</sequence>
<evidence type="ECO:0000313" key="2">
    <source>
        <dbReference type="Proteomes" id="UP000545606"/>
    </source>
</evidence>